<proteinExistence type="inferred from homology"/>
<feature type="transmembrane region" description="Helical" evidence="3">
    <location>
        <begin position="770"/>
        <end position="789"/>
    </location>
</feature>
<dbReference type="InterPro" id="IPR053958">
    <property type="entry name" value="HMGCR/SNAP/NPC1-like_SSD"/>
</dbReference>
<feature type="transmembrane region" description="Helical" evidence="3">
    <location>
        <begin position="45"/>
        <end position="63"/>
    </location>
</feature>
<dbReference type="InterPro" id="IPR051697">
    <property type="entry name" value="Patched_domain-protein"/>
</dbReference>
<feature type="transmembrane region" description="Helical" evidence="3">
    <location>
        <begin position="715"/>
        <end position="734"/>
    </location>
</feature>
<evidence type="ECO:0000256" key="2">
    <source>
        <dbReference type="SAM" id="MobiDB-lite"/>
    </source>
</evidence>
<dbReference type="SUPFAM" id="SSF82866">
    <property type="entry name" value="Multidrug efflux transporter AcrB transmembrane domain"/>
    <property type="match status" value="2"/>
</dbReference>
<feature type="domain" description="SSD" evidence="4">
    <location>
        <begin position="296"/>
        <end position="453"/>
    </location>
</feature>
<dbReference type="Proteomes" id="UP001153069">
    <property type="component" value="Unassembled WGS sequence"/>
</dbReference>
<dbReference type="PROSITE" id="PS50156">
    <property type="entry name" value="SSD"/>
    <property type="match status" value="1"/>
</dbReference>
<dbReference type="EMBL" id="CAICTM010000394">
    <property type="protein sequence ID" value="CAB9509581.1"/>
    <property type="molecule type" value="Genomic_DNA"/>
</dbReference>
<evidence type="ECO:0000256" key="1">
    <source>
        <dbReference type="ARBA" id="ARBA00005585"/>
    </source>
</evidence>
<feature type="transmembrane region" description="Helical" evidence="3">
    <location>
        <begin position="739"/>
        <end position="758"/>
    </location>
</feature>
<feature type="region of interest" description="Disordered" evidence="2">
    <location>
        <begin position="874"/>
        <end position="914"/>
    </location>
</feature>
<feature type="transmembrane region" description="Helical" evidence="3">
    <location>
        <begin position="506"/>
        <end position="524"/>
    </location>
</feature>
<feature type="transmembrane region" description="Helical" evidence="3">
    <location>
        <begin position="835"/>
        <end position="862"/>
    </location>
</feature>
<dbReference type="OrthoDB" id="190529at2759"/>
<dbReference type="InterPro" id="IPR000731">
    <property type="entry name" value="SSD"/>
</dbReference>
<name>A0A9N8DZB7_9STRA</name>
<dbReference type="Gene3D" id="1.20.1640.10">
    <property type="entry name" value="Multidrug efflux transporter AcrB transmembrane domain"/>
    <property type="match status" value="2"/>
</dbReference>
<evidence type="ECO:0000313" key="6">
    <source>
        <dbReference type="Proteomes" id="UP001153069"/>
    </source>
</evidence>
<dbReference type="AlphaFoldDB" id="A0A9N8DZB7"/>
<feature type="transmembrane region" description="Helical" evidence="3">
    <location>
        <begin position="401"/>
        <end position="422"/>
    </location>
</feature>
<feature type="transmembrane region" description="Helical" evidence="3">
    <location>
        <begin position="428"/>
        <end position="453"/>
    </location>
</feature>
<organism evidence="5 6">
    <name type="scientific">Seminavis robusta</name>
    <dbReference type="NCBI Taxonomy" id="568900"/>
    <lineage>
        <taxon>Eukaryota</taxon>
        <taxon>Sar</taxon>
        <taxon>Stramenopiles</taxon>
        <taxon>Ochrophyta</taxon>
        <taxon>Bacillariophyta</taxon>
        <taxon>Bacillariophyceae</taxon>
        <taxon>Bacillariophycidae</taxon>
        <taxon>Naviculales</taxon>
        <taxon>Naviculaceae</taxon>
        <taxon>Seminavis</taxon>
    </lineage>
</organism>
<feature type="compositionally biased region" description="Polar residues" evidence="2">
    <location>
        <begin position="905"/>
        <end position="914"/>
    </location>
</feature>
<reference evidence="5" key="1">
    <citation type="submission" date="2020-06" db="EMBL/GenBank/DDBJ databases">
        <authorList>
            <consortium name="Plant Systems Biology data submission"/>
        </authorList>
    </citation>
    <scope>NUCLEOTIDE SEQUENCE</scope>
    <source>
        <strain evidence="5">D6</strain>
    </source>
</reference>
<evidence type="ECO:0000313" key="5">
    <source>
        <dbReference type="EMBL" id="CAB9509581.1"/>
    </source>
</evidence>
<accession>A0A9N8DZB7</accession>
<keyword evidence="3" id="KW-0472">Membrane</keyword>
<protein>
    <submittedName>
        <fullName evidence="5">Pick C1-like protein 1</fullName>
    </submittedName>
</protein>
<dbReference type="Pfam" id="PF12349">
    <property type="entry name" value="Sterol-sensing"/>
    <property type="match status" value="1"/>
</dbReference>
<feature type="compositionally biased region" description="Polar residues" evidence="2">
    <location>
        <begin position="885"/>
        <end position="896"/>
    </location>
</feature>
<keyword evidence="6" id="KW-1185">Reference proteome</keyword>
<comment type="caution">
    <text evidence="5">The sequence shown here is derived from an EMBL/GenBank/DDBJ whole genome shotgun (WGS) entry which is preliminary data.</text>
</comment>
<evidence type="ECO:0000259" key="4">
    <source>
        <dbReference type="PROSITE" id="PS50156"/>
    </source>
</evidence>
<gene>
    <name evidence="5" type="ORF">SEMRO_395_G134140.1</name>
</gene>
<dbReference type="PANTHER" id="PTHR10796">
    <property type="entry name" value="PATCHED-RELATED"/>
    <property type="match status" value="1"/>
</dbReference>
<keyword evidence="3" id="KW-0812">Transmembrane</keyword>
<dbReference type="GO" id="GO:0016020">
    <property type="term" value="C:membrane"/>
    <property type="evidence" value="ECO:0007669"/>
    <property type="project" value="TreeGrafter"/>
</dbReference>
<feature type="transmembrane region" description="Helical" evidence="3">
    <location>
        <begin position="328"/>
        <end position="353"/>
    </location>
</feature>
<evidence type="ECO:0000256" key="3">
    <source>
        <dbReference type="SAM" id="Phobius"/>
    </source>
</evidence>
<feature type="transmembrane region" description="Helical" evidence="3">
    <location>
        <begin position="359"/>
        <end position="380"/>
    </location>
</feature>
<feature type="transmembrane region" description="Helical" evidence="3">
    <location>
        <begin position="297"/>
        <end position="316"/>
    </location>
</feature>
<dbReference type="PANTHER" id="PTHR10796:SF92">
    <property type="entry name" value="PATCHED-RELATED, ISOFORM A"/>
    <property type="match status" value="1"/>
</dbReference>
<sequence>MSEATNQRKAGNCSRKWTKALQTITVPILKPFLAMSHFAATHPKIVIVGTIVFSIGIMALGVATNFTQETDDDIWSPAGSKPVEHGKWIDEESNFPKDARTAVMVLHRDGKGLFGADETDTDMALESTKRLFESVDHFRNTPRYDELCAMSGYIHPADDGSWTNTCQIVSATTFWNDNTTTFKSEATSDEVVLTAMSADRYPSGGAVDHDQLIGYNKFTDNILTYGESYVTVIFLPVDKADDENSEAFSIDFEKDAIDRILELQEQWIAEEGNDYKVEIITGRSFEDEFGRSLTKDLPLLPLVFLLMSILCVLFFTRRDKVLSRGWMGFGAVITVLLAIIASFGLLFVIGVPFTSLTPLLPFIMFGVGLDAAFIISGAFARTDHRKNVVERVDDTMKDIGHTILLTTLTSSLAFALGAVSSIPAVRYLVIYAFPTIIIDFLFQITFFIAIIVIDQRRIEQNRRDCCFCCAAPEVSDASTRDLSGKPEQHFADRLMVGYAKFLLKPAVKWVVIAFFAGMLAFFSWRTSELRQYFDFTKIIPADSYIQGWWTSYNDYYEANGVRAGVYFRDVDFSSQDIQDQMESYVQELAAMPYSGENEPFSFWLRDFREFVASENIESLVFEEQIKLFLENPLHYDAHHEDIVLNEEGVMTASRTLIRLDNIDEENVLEVVAALELQRSISANQLINKDKDEWAFFTWAEDYYIWEFYLVSPDELRLTTIIGVVSVSFLALIFIPHWTAILFVGPIVAILYIDLLGFIELCGLAVNPVMYISTVMSIGLMVDFVMHVTLRYVETKGESRTQKTTETLETIGASVLIGGISTLLGVLPLALSSSEIFFTTFIIFFGLVLLGLLHGLILLPVLLSMFGPLDSISDEEADAEPEKELTQTGNAAASNSMDEPELDNISVYSTESLEV</sequence>
<comment type="similarity">
    <text evidence="1">Belongs to the patched family.</text>
</comment>
<feature type="transmembrane region" description="Helical" evidence="3">
    <location>
        <begin position="810"/>
        <end position="829"/>
    </location>
</feature>
<keyword evidence="3" id="KW-1133">Transmembrane helix</keyword>